<protein>
    <submittedName>
        <fullName evidence="2">PqiA family membrane protein</fullName>
    </submittedName>
</protein>
<dbReference type="RefSeq" id="WP_118886771.1">
    <property type="nucleotide sequence ID" value="NZ_CP032100.1"/>
</dbReference>
<feature type="transmembrane region" description="Helical" evidence="1">
    <location>
        <begin position="48"/>
        <end position="71"/>
    </location>
</feature>
<proteinExistence type="predicted"/>
<evidence type="ECO:0000313" key="2">
    <source>
        <dbReference type="EMBL" id="AXX90257.1"/>
    </source>
</evidence>
<keyword evidence="3" id="KW-1185">Reference proteome</keyword>
<feature type="transmembrane region" description="Helical" evidence="1">
    <location>
        <begin position="139"/>
        <end position="157"/>
    </location>
</feature>
<dbReference type="InterPro" id="IPR007498">
    <property type="entry name" value="PqiA-like"/>
</dbReference>
<gene>
    <name evidence="2" type="ORF">ASUIS_1790</name>
</gene>
<reference evidence="2 3" key="1">
    <citation type="submission" date="2018-08" db="EMBL/GenBank/DDBJ databases">
        <title>Complete genome of the Arcobacter suis type strain LMG 26152.</title>
        <authorList>
            <person name="Miller W.G."/>
            <person name="Yee E."/>
            <person name="Bono J.L."/>
        </authorList>
    </citation>
    <scope>NUCLEOTIDE SEQUENCE [LARGE SCALE GENOMIC DNA]</scope>
    <source>
        <strain evidence="2 3">CECT 7833</strain>
    </source>
</reference>
<keyword evidence="1" id="KW-0812">Transmembrane</keyword>
<evidence type="ECO:0000313" key="3">
    <source>
        <dbReference type="Proteomes" id="UP000263040"/>
    </source>
</evidence>
<name>A0AAD0T0W2_9BACT</name>
<keyword evidence="1" id="KW-1133">Transmembrane helix</keyword>
<keyword evidence="1" id="KW-0472">Membrane</keyword>
<sequence length="198" mass="22973">MDKNIEEIIECYNCGLFIKTHNNISTTQRCPRCNSKLKTQNKHSFDSLYYAISALLLFGILNVYPIITLNINENELKATLIGTVSILLEQNFFFVAFVVFFTIILAPILNSLVIIFAFIQEKTKIRLFTDTLLHDSFHFFKHWGFIEVFIISIIVTYIKLIGMVSSTKFDIGFYIMLAYIFCFYMSNRKFVGESVFGE</sequence>
<dbReference type="Pfam" id="PF04403">
    <property type="entry name" value="PqiA"/>
    <property type="match status" value="1"/>
</dbReference>
<dbReference type="EMBL" id="CP032100">
    <property type="protein sequence ID" value="AXX90257.1"/>
    <property type="molecule type" value="Genomic_DNA"/>
</dbReference>
<organism evidence="2 3">
    <name type="scientific">Arcobacter suis CECT 7833</name>
    <dbReference type="NCBI Taxonomy" id="663365"/>
    <lineage>
        <taxon>Bacteria</taxon>
        <taxon>Pseudomonadati</taxon>
        <taxon>Campylobacterota</taxon>
        <taxon>Epsilonproteobacteria</taxon>
        <taxon>Campylobacterales</taxon>
        <taxon>Arcobacteraceae</taxon>
        <taxon>Arcobacter</taxon>
    </lineage>
</organism>
<dbReference type="Proteomes" id="UP000263040">
    <property type="component" value="Chromosome"/>
</dbReference>
<dbReference type="AlphaFoldDB" id="A0AAD0T0W2"/>
<feature type="transmembrane region" description="Helical" evidence="1">
    <location>
        <begin position="92"/>
        <end position="119"/>
    </location>
</feature>
<accession>A0AAD0T0W2</accession>
<dbReference type="KEGG" id="asui:ASUIS_1790"/>
<evidence type="ECO:0000256" key="1">
    <source>
        <dbReference type="SAM" id="Phobius"/>
    </source>
</evidence>
<feature type="transmembrane region" description="Helical" evidence="1">
    <location>
        <begin position="169"/>
        <end position="186"/>
    </location>
</feature>